<proteinExistence type="predicted"/>
<gene>
    <name evidence="1" type="ORF">L1987_18284</name>
</gene>
<organism evidence="1 2">
    <name type="scientific">Smallanthus sonchifolius</name>
    <dbReference type="NCBI Taxonomy" id="185202"/>
    <lineage>
        <taxon>Eukaryota</taxon>
        <taxon>Viridiplantae</taxon>
        <taxon>Streptophyta</taxon>
        <taxon>Embryophyta</taxon>
        <taxon>Tracheophyta</taxon>
        <taxon>Spermatophyta</taxon>
        <taxon>Magnoliopsida</taxon>
        <taxon>eudicotyledons</taxon>
        <taxon>Gunneridae</taxon>
        <taxon>Pentapetalae</taxon>
        <taxon>asterids</taxon>
        <taxon>campanulids</taxon>
        <taxon>Asterales</taxon>
        <taxon>Asteraceae</taxon>
        <taxon>Asteroideae</taxon>
        <taxon>Heliantheae alliance</taxon>
        <taxon>Millerieae</taxon>
        <taxon>Smallanthus</taxon>
    </lineage>
</organism>
<dbReference type="EMBL" id="CM042023">
    <property type="protein sequence ID" value="KAI3813558.1"/>
    <property type="molecule type" value="Genomic_DNA"/>
</dbReference>
<name>A0ACB9J1G9_9ASTR</name>
<protein>
    <submittedName>
        <fullName evidence="1">Uncharacterized protein</fullName>
    </submittedName>
</protein>
<comment type="caution">
    <text evidence="1">The sequence shown here is derived from an EMBL/GenBank/DDBJ whole genome shotgun (WGS) entry which is preliminary data.</text>
</comment>
<evidence type="ECO:0000313" key="1">
    <source>
        <dbReference type="EMBL" id="KAI3813558.1"/>
    </source>
</evidence>
<keyword evidence="2" id="KW-1185">Reference proteome</keyword>
<evidence type="ECO:0000313" key="2">
    <source>
        <dbReference type="Proteomes" id="UP001056120"/>
    </source>
</evidence>
<accession>A0ACB9J1G9</accession>
<sequence>MSAEFDVWRALSSLTEEIRHQNCDPIRDIVDDAPPELISGFSSSNDKGTSTAHVSHIPLPSVEAFSTASPNSNGSFPLPIISGNISHQPFPLI</sequence>
<dbReference type="Proteomes" id="UP001056120">
    <property type="component" value="Linkage Group LG06"/>
</dbReference>
<reference evidence="1 2" key="2">
    <citation type="journal article" date="2022" name="Mol. Ecol. Resour.">
        <title>The genomes of chicory, endive, great burdock and yacon provide insights into Asteraceae paleo-polyploidization history and plant inulin production.</title>
        <authorList>
            <person name="Fan W."/>
            <person name="Wang S."/>
            <person name="Wang H."/>
            <person name="Wang A."/>
            <person name="Jiang F."/>
            <person name="Liu H."/>
            <person name="Zhao H."/>
            <person name="Xu D."/>
            <person name="Zhang Y."/>
        </authorList>
    </citation>
    <scope>NUCLEOTIDE SEQUENCE [LARGE SCALE GENOMIC DNA]</scope>
    <source>
        <strain evidence="2">cv. Yunnan</strain>
        <tissue evidence="1">Leaves</tissue>
    </source>
</reference>
<reference evidence="2" key="1">
    <citation type="journal article" date="2022" name="Mol. Ecol. Resour.">
        <title>The genomes of chicory, endive, great burdock and yacon provide insights into Asteraceae palaeo-polyploidization history and plant inulin production.</title>
        <authorList>
            <person name="Fan W."/>
            <person name="Wang S."/>
            <person name="Wang H."/>
            <person name="Wang A."/>
            <person name="Jiang F."/>
            <person name="Liu H."/>
            <person name="Zhao H."/>
            <person name="Xu D."/>
            <person name="Zhang Y."/>
        </authorList>
    </citation>
    <scope>NUCLEOTIDE SEQUENCE [LARGE SCALE GENOMIC DNA]</scope>
    <source>
        <strain evidence="2">cv. Yunnan</strain>
    </source>
</reference>